<dbReference type="GO" id="GO:0005737">
    <property type="term" value="C:cytoplasm"/>
    <property type="evidence" value="ECO:0007669"/>
    <property type="project" value="TreeGrafter"/>
</dbReference>
<dbReference type="AlphaFoldDB" id="A0A6P3WXC4"/>
<dbReference type="Pfam" id="PF00635">
    <property type="entry name" value="Motile_Sperm"/>
    <property type="match status" value="1"/>
</dbReference>
<dbReference type="RefSeq" id="XP_014470283.1">
    <property type="nucleotide sequence ID" value="XM_014614797.1"/>
</dbReference>
<dbReference type="InterPro" id="IPR039283">
    <property type="entry name" value="MOSPD1/3"/>
</dbReference>
<dbReference type="GeneID" id="106742132"/>
<reference evidence="9 10" key="1">
    <citation type="submission" date="2025-04" db="UniProtKB">
        <authorList>
            <consortium name="RefSeq"/>
        </authorList>
    </citation>
    <scope>IDENTIFICATION</scope>
</reference>
<evidence type="ECO:0000256" key="3">
    <source>
        <dbReference type="ARBA" id="ARBA00022989"/>
    </source>
</evidence>
<dbReference type="KEGG" id="dqu:106742132"/>
<dbReference type="InterPro" id="IPR000535">
    <property type="entry name" value="MSP_dom"/>
</dbReference>
<dbReference type="InterPro" id="IPR013783">
    <property type="entry name" value="Ig-like_fold"/>
</dbReference>
<accession>A0A6P3WXC4</accession>
<dbReference type="FunFam" id="2.60.40.10:FF:000676">
    <property type="entry name" value="motile sperm domain-containing protein 3"/>
    <property type="match status" value="1"/>
</dbReference>
<evidence type="ECO:0000259" key="7">
    <source>
        <dbReference type="Pfam" id="PF00635"/>
    </source>
</evidence>
<evidence type="ECO:0000313" key="10">
    <source>
        <dbReference type="RefSeq" id="XP_014470283.1"/>
    </source>
</evidence>
<feature type="transmembrane region" description="Helical" evidence="6">
    <location>
        <begin position="158"/>
        <end position="177"/>
    </location>
</feature>
<dbReference type="PANTHER" id="PTHR34441:SF1">
    <property type="entry name" value="MOTILE SPERM DOMAIN-CONTAINING 1"/>
    <property type="match status" value="1"/>
</dbReference>
<dbReference type="Proteomes" id="UP000515204">
    <property type="component" value="Unplaced"/>
</dbReference>
<dbReference type="PANTHER" id="PTHR34441">
    <property type="entry name" value="MOTILE SPERM DOMAIN-CONTAINING PROTEIN 1"/>
    <property type="match status" value="1"/>
</dbReference>
<dbReference type="Gene3D" id="2.60.40.10">
    <property type="entry name" value="Immunoglobulins"/>
    <property type="match status" value="1"/>
</dbReference>
<keyword evidence="3 6" id="KW-1133">Transmembrane helix</keyword>
<protein>
    <recommendedName>
        <fullName evidence="5">Motile sperm domain-containing protein 3</fullName>
    </recommendedName>
</protein>
<name>A0A6P3WXC4_DINQU</name>
<evidence type="ECO:0000313" key="8">
    <source>
        <dbReference type="Proteomes" id="UP000515204"/>
    </source>
</evidence>
<dbReference type="GO" id="GO:0016020">
    <property type="term" value="C:membrane"/>
    <property type="evidence" value="ECO:0007669"/>
    <property type="project" value="UniProtKB-SubCell"/>
</dbReference>
<evidence type="ECO:0000313" key="11">
    <source>
        <dbReference type="RefSeq" id="XP_014470284.1"/>
    </source>
</evidence>
<comment type="subcellular location">
    <subcellularLocation>
        <location evidence="1">Membrane</location>
        <topology evidence="1">Multi-pass membrane protein</topology>
    </subcellularLocation>
</comment>
<dbReference type="InterPro" id="IPR008962">
    <property type="entry name" value="PapD-like_sf"/>
</dbReference>
<sequence>MQPLVATPRKLPVFVFPQSITFFLDNQTTHKQVLTLYNPYDFPVKFKVLCTAPNKYKVVDPEGTIKARCCVDIVIRHTAPLISNCNVIDKFRIHMQEHPTKQAIGKRDVEAKLLSGTSDTVGRSTPDPDMFHQLPINETTRQQQSYALISQNRAVDRGTNYVALVAGIICIAGLLLPTEGEQNNRVPDYLHLSMNFKLIFSFVLGMVVIIISKI</sequence>
<evidence type="ECO:0000256" key="1">
    <source>
        <dbReference type="ARBA" id="ARBA00004141"/>
    </source>
</evidence>
<evidence type="ECO:0000256" key="6">
    <source>
        <dbReference type="SAM" id="Phobius"/>
    </source>
</evidence>
<evidence type="ECO:0000256" key="2">
    <source>
        <dbReference type="ARBA" id="ARBA00022692"/>
    </source>
</evidence>
<feature type="domain" description="MSP" evidence="7">
    <location>
        <begin position="13"/>
        <end position="110"/>
    </location>
</feature>
<evidence type="ECO:0000313" key="9">
    <source>
        <dbReference type="RefSeq" id="XP_014470282.1"/>
    </source>
</evidence>
<evidence type="ECO:0000313" key="12">
    <source>
        <dbReference type="RefSeq" id="XP_014470285.1"/>
    </source>
</evidence>
<keyword evidence="4 6" id="KW-0472">Membrane</keyword>
<keyword evidence="2 6" id="KW-0812">Transmembrane</keyword>
<feature type="transmembrane region" description="Helical" evidence="6">
    <location>
        <begin position="189"/>
        <end position="211"/>
    </location>
</feature>
<proteinExistence type="predicted"/>
<dbReference type="OrthoDB" id="10022288at2759"/>
<organism evidence="8 11">
    <name type="scientific">Dinoponera quadriceps</name>
    <name type="common">South American ant</name>
    <dbReference type="NCBI Taxonomy" id="609295"/>
    <lineage>
        <taxon>Eukaryota</taxon>
        <taxon>Metazoa</taxon>
        <taxon>Ecdysozoa</taxon>
        <taxon>Arthropoda</taxon>
        <taxon>Hexapoda</taxon>
        <taxon>Insecta</taxon>
        <taxon>Pterygota</taxon>
        <taxon>Neoptera</taxon>
        <taxon>Endopterygota</taxon>
        <taxon>Hymenoptera</taxon>
        <taxon>Apocrita</taxon>
        <taxon>Aculeata</taxon>
        <taxon>Formicoidea</taxon>
        <taxon>Formicidae</taxon>
        <taxon>Ponerinae</taxon>
        <taxon>Ponerini</taxon>
        <taxon>Dinoponera</taxon>
    </lineage>
</organism>
<keyword evidence="8" id="KW-1185">Reference proteome</keyword>
<gene>
    <name evidence="9 10 11 12" type="primary">LOC106742132</name>
</gene>
<dbReference type="RefSeq" id="XP_014470285.1">
    <property type="nucleotide sequence ID" value="XM_014614799.1"/>
</dbReference>
<dbReference type="RefSeq" id="XP_014470284.1">
    <property type="nucleotide sequence ID" value="XM_014614798.1"/>
</dbReference>
<evidence type="ECO:0000256" key="5">
    <source>
        <dbReference type="ARBA" id="ARBA00070425"/>
    </source>
</evidence>
<evidence type="ECO:0000256" key="4">
    <source>
        <dbReference type="ARBA" id="ARBA00023136"/>
    </source>
</evidence>
<dbReference type="RefSeq" id="XP_014470282.1">
    <property type="nucleotide sequence ID" value="XM_014614796.1"/>
</dbReference>
<dbReference type="SUPFAM" id="SSF49354">
    <property type="entry name" value="PapD-like"/>
    <property type="match status" value="1"/>
</dbReference>